<dbReference type="SMART" id="SM00855">
    <property type="entry name" value="PGAM"/>
    <property type="match status" value="1"/>
</dbReference>
<keyword evidence="2" id="KW-1185">Reference proteome</keyword>
<name>A0AAD5RMK9_9PEZI</name>
<dbReference type="InterPro" id="IPR013078">
    <property type="entry name" value="His_Pase_superF_clade-1"/>
</dbReference>
<dbReference type="InterPro" id="IPR029033">
    <property type="entry name" value="His_PPase_superfam"/>
</dbReference>
<organism evidence="1 2">
    <name type="scientific">Zalerion maritima</name>
    <dbReference type="NCBI Taxonomy" id="339359"/>
    <lineage>
        <taxon>Eukaryota</taxon>
        <taxon>Fungi</taxon>
        <taxon>Dikarya</taxon>
        <taxon>Ascomycota</taxon>
        <taxon>Pezizomycotina</taxon>
        <taxon>Sordariomycetes</taxon>
        <taxon>Lulworthiomycetidae</taxon>
        <taxon>Lulworthiales</taxon>
        <taxon>Lulworthiaceae</taxon>
        <taxon>Zalerion</taxon>
    </lineage>
</organism>
<dbReference type="Gene3D" id="3.40.50.1240">
    <property type="entry name" value="Phosphoglycerate mutase-like"/>
    <property type="match status" value="1"/>
</dbReference>
<dbReference type="EMBL" id="JAKWBI020000220">
    <property type="protein sequence ID" value="KAJ2898709.1"/>
    <property type="molecule type" value="Genomic_DNA"/>
</dbReference>
<dbReference type="Pfam" id="PF00300">
    <property type="entry name" value="His_Phos_1"/>
    <property type="match status" value="1"/>
</dbReference>
<sequence length="301" mass="32752">MLEVIYVVRHGFRANWSVDPNTGSYSSSIPTPTGIAADPALSSKGNQQARELGEHLFSVQPSIDMVVSSPYYRCLQTVRPFVELAAERGPQARVYSVRPDTGFAEWYGVAPFEHPTHAPIDTLSSLFPSLSLGDRFVTSVVPPRYGESVEALHDRVAAAADSLIRQADRDGARAVLVCVHAAVIIAMGRVLTGHMPDDPGEEDFGSFTCGLSTFRRNTFPMAEESRGARPDWKTKGVAGGWVCERNSDCSFLSGGEERGWRFSGDESFRELKQAIGTDAGLELGIVIEGRKRGNRSADSNL</sequence>
<reference evidence="1" key="1">
    <citation type="submission" date="2022-07" db="EMBL/GenBank/DDBJ databases">
        <title>Draft genome sequence of Zalerion maritima ATCC 34329, a (micro)plastics degrading marine fungus.</title>
        <authorList>
            <person name="Paco A."/>
            <person name="Goncalves M.F.M."/>
            <person name="Rocha-Santos T.A.P."/>
            <person name="Alves A."/>
        </authorList>
    </citation>
    <scope>NUCLEOTIDE SEQUENCE</scope>
    <source>
        <strain evidence="1">ATCC 34329</strain>
    </source>
</reference>
<dbReference type="InterPro" id="IPR051710">
    <property type="entry name" value="Phosphatase_SH3-domain"/>
</dbReference>
<proteinExistence type="predicted"/>
<dbReference type="AlphaFoldDB" id="A0AAD5RMK9"/>
<accession>A0AAD5RMK9</accession>
<evidence type="ECO:0000313" key="2">
    <source>
        <dbReference type="Proteomes" id="UP001201980"/>
    </source>
</evidence>
<dbReference type="CDD" id="cd07067">
    <property type="entry name" value="HP_PGM_like"/>
    <property type="match status" value="1"/>
</dbReference>
<evidence type="ECO:0000313" key="1">
    <source>
        <dbReference type="EMBL" id="KAJ2898709.1"/>
    </source>
</evidence>
<gene>
    <name evidence="1" type="ORF">MKZ38_003760</name>
</gene>
<protein>
    <submittedName>
        <fullName evidence="1">Transcription factor tau 55 kDa subunit</fullName>
    </submittedName>
</protein>
<comment type="caution">
    <text evidence="1">The sequence shown here is derived from an EMBL/GenBank/DDBJ whole genome shotgun (WGS) entry which is preliminary data.</text>
</comment>
<dbReference type="PANTHER" id="PTHR16469">
    <property type="entry name" value="UBIQUITIN-ASSOCIATED AND SH3 DOMAIN-CONTAINING BA-RELATED"/>
    <property type="match status" value="1"/>
</dbReference>
<dbReference type="Proteomes" id="UP001201980">
    <property type="component" value="Unassembled WGS sequence"/>
</dbReference>
<dbReference type="PANTHER" id="PTHR16469:SF51">
    <property type="entry name" value="TRANSCRIPTION FACTOR TAU 55 KDA SUBUNIT"/>
    <property type="match status" value="1"/>
</dbReference>
<dbReference type="SUPFAM" id="SSF53254">
    <property type="entry name" value="Phosphoglycerate mutase-like"/>
    <property type="match status" value="1"/>
</dbReference>